<dbReference type="PANTHER" id="PTHR46014:SF1">
    <property type="entry name" value="TETRATRICOPEPTIDE REPEAT PROTEIN 1"/>
    <property type="match status" value="1"/>
</dbReference>
<dbReference type="InterPro" id="IPR011990">
    <property type="entry name" value="TPR-like_helical_dom_sf"/>
</dbReference>
<keyword evidence="1" id="KW-0175">Coiled coil</keyword>
<dbReference type="SUPFAM" id="SSF48452">
    <property type="entry name" value="TPR-like"/>
    <property type="match status" value="1"/>
</dbReference>
<reference evidence="3 4" key="1">
    <citation type="submission" date="2018-08" db="EMBL/GenBank/DDBJ databases">
        <authorList>
            <person name="Laetsch R D."/>
            <person name="Stevens L."/>
            <person name="Kumar S."/>
            <person name="Blaxter L. M."/>
        </authorList>
    </citation>
    <scope>NUCLEOTIDE SEQUENCE [LARGE SCALE GENOMIC DNA]</scope>
</reference>
<sequence>MAQTSKADDGDDLVTPLHSSSINDEPNITTKMGSNCSDESIPNQNRKEMDEMKEKDELEMRRKREAALSEEELNSLREDSKTLKAEGNDYFGQGFWCEAVRSYTKSLDTCPLIYTHDRATYLSNRAAAYIKLRDWEKAIEDCNGALEIGAPNDKPLERRAHCCSQLEEKYEQAIEDYASLQKMYPERRNEYAKKIAELKGAIDERNERMKREVISKLKDFGNMCLKPFGLSTDNFEMVQQPGGGYSINMKKK</sequence>
<dbReference type="OMA" id="KSAIDDC"/>
<evidence type="ECO:0000313" key="4">
    <source>
        <dbReference type="Proteomes" id="UP000277928"/>
    </source>
</evidence>
<dbReference type="Gene3D" id="1.25.40.10">
    <property type="entry name" value="Tetratricopeptide repeat domain"/>
    <property type="match status" value="1"/>
</dbReference>
<proteinExistence type="predicted"/>
<gene>
    <name evidence="3" type="ORF">NLS_LOCUS2527</name>
</gene>
<feature type="coiled-coil region" evidence="1">
    <location>
        <begin position="163"/>
        <end position="208"/>
    </location>
</feature>
<dbReference type="STRING" id="42156.A0A3P6SQ97"/>
<keyword evidence="4" id="KW-1185">Reference proteome</keyword>
<feature type="region of interest" description="Disordered" evidence="2">
    <location>
        <begin position="1"/>
        <end position="63"/>
    </location>
</feature>
<organism evidence="3 4">
    <name type="scientific">Litomosoides sigmodontis</name>
    <name type="common">Filarial nematode worm</name>
    <dbReference type="NCBI Taxonomy" id="42156"/>
    <lineage>
        <taxon>Eukaryota</taxon>
        <taxon>Metazoa</taxon>
        <taxon>Ecdysozoa</taxon>
        <taxon>Nematoda</taxon>
        <taxon>Chromadorea</taxon>
        <taxon>Rhabditida</taxon>
        <taxon>Spirurina</taxon>
        <taxon>Spiruromorpha</taxon>
        <taxon>Filarioidea</taxon>
        <taxon>Onchocercidae</taxon>
        <taxon>Litomosoides</taxon>
    </lineage>
</organism>
<evidence type="ECO:0000256" key="2">
    <source>
        <dbReference type="SAM" id="MobiDB-lite"/>
    </source>
</evidence>
<evidence type="ECO:0000256" key="1">
    <source>
        <dbReference type="SAM" id="Coils"/>
    </source>
</evidence>
<dbReference type="AlphaFoldDB" id="A0A3P6SQ97"/>
<dbReference type="PANTHER" id="PTHR46014">
    <property type="entry name" value="TETRATRICOPEPTIDE REPEAT PROTEIN 1"/>
    <property type="match status" value="1"/>
</dbReference>
<protein>
    <submittedName>
        <fullName evidence="3">Uncharacterized protein</fullName>
    </submittedName>
</protein>
<evidence type="ECO:0000313" key="3">
    <source>
        <dbReference type="EMBL" id="VDK74567.1"/>
    </source>
</evidence>
<feature type="compositionally biased region" description="Basic and acidic residues" evidence="2">
    <location>
        <begin position="45"/>
        <end position="63"/>
    </location>
</feature>
<dbReference type="Proteomes" id="UP000277928">
    <property type="component" value="Unassembled WGS sequence"/>
</dbReference>
<accession>A0A3P6SQ97</accession>
<dbReference type="InterPro" id="IPR052769">
    <property type="entry name" value="TPR_domain_protein"/>
</dbReference>
<name>A0A3P6SQ97_LITSI</name>
<feature type="compositionally biased region" description="Polar residues" evidence="2">
    <location>
        <begin position="17"/>
        <end position="44"/>
    </location>
</feature>
<dbReference type="OrthoDB" id="1872379at2759"/>
<dbReference type="EMBL" id="UYRX01000116">
    <property type="protein sequence ID" value="VDK74567.1"/>
    <property type="molecule type" value="Genomic_DNA"/>
</dbReference>